<keyword evidence="3 6" id="KW-0812">Transmembrane</keyword>
<dbReference type="Pfam" id="PF03626">
    <property type="entry name" value="COX4_pro"/>
    <property type="match status" value="1"/>
</dbReference>
<keyword evidence="8" id="KW-1185">Reference proteome</keyword>
<evidence type="ECO:0000313" key="8">
    <source>
        <dbReference type="Proteomes" id="UP000254889"/>
    </source>
</evidence>
<feature type="transmembrane region" description="Helical" evidence="6">
    <location>
        <begin position="50"/>
        <end position="71"/>
    </location>
</feature>
<dbReference type="InterPro" id="IPR005171">
    <property type="entry name" value="Cyt_c_oxidase_su4_prok"/>
</dbReference>
<evidence type="ECO:0000256" key="6">
    <source>
        <dbReference type="SAM" id="Phobius"/>
    </source>
</evidence>
<comment type="subcellular location">
    <subcellularLocation>
        <location evidence="1">Cell membrane</location>
        <topology evidence="1">Multi-pass membrane protein</topology>
    </subcellularLocation>
</comment>
<organism evidence="7 8">
    <name type="scientific">Pseudolabrys taiwanensis</name>
    <dbReference type="NCBI Taxonomy" id="331696"/>
    <lineage>
        <taxon>Bacteria</taxon>
        <taxon>Pseudomonadati</taxon>
        <taxon>Pseudomonadota</taxon>
        <taxon>Alphaproteobacteria</taxon>
        <taxon>Hyphomicrobiales</taxon>
        <taxon>Xanthobacteraceae</taxon>
        <taxon>Pseudolabrys</taxon>
    </lineage>
</organism>
<gene>
    <name evidence="7" type="ORF">DW352_18280</name>
</gene>
<evidence type="ECO:0000256" key="1">
    <source>
        <dbReference type="ARBA" id="ARBA00004651"/>
    </source>
</evidence>
<keyword evidence="2" id="KW-1003">Cell membrane</keyword>
<dbReference type="AlphaFoldDB" id="A0A345ZZF1"/>
<evidence type="ECO:0000313" key="7">
    <source>
        <dbReference type="EMBL" id="AXK82298.1"/>
    </source>
</evidence>
<dbReference type="InterPro" id="IPR011743">
    <property type="entry name" value="Caa3_sub_IV"/>
</dbReference>
<dbReference type="NCBIfam" id="TIGR02229">
    <property type="entry name" value="caa3_sub_IV"/>
    <property type="match status" value="1"/>
</dbReference>
<dbReference type="KEGG" id="ptaw:DW352_18280"/>
<protein>
    <submittedName>
        <fullName evidence="7">Caa(3)-type oxidase subunit IV</fullName>
    </submittedName>
</protein>
<dbReference type="EMBL" id="CP031417">
    <property type="protein sequence ID" value="AXK82298.1"/>
    <property type="molecule type" value="Genomic_DNA"/>
</dbReference>
<evidence type="ECO:0000256" key="3">
    <source>
        <dbReference type="ARBA" id="ARBA00022692"/>
    </source>
</evidence>
<keyword evidence="5 6" id="KW-0472">Membrane</keyword>
<evidence type="ECO:0000256" key="2">
    <source>
        <dbReference type="ARBA" id="ARBA00022475"/>
    </source>
</evidence>
<feature type="transmembrane region" description="Helical" evidence="6">
    <location>
        <begin position="24"/>
        <end position="44"/>
    </location>
</feature>
<name>A0A345ZZF1_9HYPH</name>
<keyword evidence="4 6" id="KW-1133">Transmembrane helix</keyword>
<sequence>MGRTLRPDLSTGTERRMTWAPPRALLLSWLALLALLGLTLLIAYQPLGALNFPIALAIASLKVLVVAAIFMELRDMRGLVIAFAAAGVLWLFVLLWLAGVDFITRAQFPPTIN</sequence>
<evidence type="ECO:0000256" key="5">
    <source>
        <dbReference type="ARBA" id="ARBA00023136"/>
    </source>
</evidence>
<feature type="transmembrane region" description="Helical" evidence="6">
    <location>
        <begin position="78"/>
        <end position="98"/>
    </location>
</feature>
<reference evidence="7 8" key="1">
    <citation type="submission" date="2018-07" db="EMBL/GenBank/DDBJ databases">
        <authorList>
            <person name="Quirk P.G."/>
            <person name="Krulwich T.A."/>
        </authorList>
    </citation>
    <scope>NUCLEOTIDE SEQUENCE [LARGE SCALE GENOMIC DNA]</scope>
    <source>
        <strain evidence="7 8">CC-BB4</strain>
    </source>
</reference>
<accession>A0A345ZZF1</accession>
<dbReference type="GO" id="GO:0005886">
    <property type="term" value="C:plasma membrane"/>
    <property type="evidence" value="ECO:0007669"/>
    <property type="project" value="UniProtKB-SubCell"/>
</dbReference>
<dbReference type="Proteomes" id="UP000254889">
    <property type="component" value="Chromosome"/>
</dbReference>
<evidence type="ECO:0000256" key="4">
    <source>
        <dbReference type="ARBA" id="ARBA00022989"/>
    </source>
</evidence>
<proteinExistence type="predicted"/>